<dbReference type="STRING" id="43678.OJAG_09590"/>
<reference evidence="1 2" key="1">
    <citation type="submission" date="2016-01" db="EMBL/GenBank/DDBJ databases">
        <title>Genome sequence of Oerskovia enterophila VJag, an agar and cellulose degrading bacterium.</title>
        <authorList>
            <person name="Poehlein A."/>
            <person name="Jag V."/>
            <person name="Bengelsdorf F."/>
            <person name="Duerre P."/>
            <person name="Daniel R."/>
        </authorList>
    </citation>
    <scope>NUCLEOTIDE SEQUENCE [LARGE SCALE GENOMIC DNA]</scope>
    <source>
        <strain evidence="1 2">VJag</strain>
    </source>
</reference>
<comment type="caution">
    <text evidence="1">The sequence shown here is derived from an EMBL/GenBank/DDBJ whole genome shotgun (WGS) entry which is preliminary data.</text>
</comment>
<proteinExistence type="predicted"/>
<accession>A0A163SEG4</accession>
<sequence length="107" mass="11485">MNPSHRFPAVDPDWADWPTGTRVVLRRRLSAAESLATRDAASGEAAKTVTDVIGIVLSTVPGRSVTVRTDAGGSREAVEVTIPADQLVAAKRVPPRPPRRLPRQPVD</sequence>
<dbReference type="PATRIC" id="fig|43678.3.peg.1003"/>
<name>A0A163SEG4_9CELL</name>
<dbReference type="Proteomes" id="UP000076447">
    <property type="component" value="Unassembled WGS sequence"/>
</dbReference>
<dbReference type="AlphaFoldDB" id="A0A163SEG4"/>
<evidence type="ECO:0000313" key="1">
    <source>
        <dbReference type="EMBL" id="KZM36324.1"/>
    </source>
</evidence>
<gene>
    <name evidence="1" type="ORF">OJAG_09590</name>
</gene>
<organism evidence="1 2">
    <name type="scientific">Oerskovia enterophila</name>
    <dbReference type="NCBI Taxonomy" id="43678"/>
    <lineage>
        <taxon>Bacteria</taxon>
        <taxon>Bacillati</taxon>
        <taxon>Actinomycetota</taxon>
        <taxon>Actinomycetes</taxon>
        <taxon>Micrococcales</taxon>
        <taxon>Cellulomonadaceae</taxon>
        <taxon>Oerskovia</taxon>
    </lineage>
</organism>
<evidence type="ECO:0000313" key="2">
    <source>
        <dbReference type="Proteomes" id="UP000076447"/>
    </source>
</evidence>
<dbReference type="EMBL" id="LRIE01000054">
    <property type="protein sequence ID" value="KZM36324.1"/>
    <property type="molecule type" value="Genomic_DNA"/>
</dbReference>
<protein>
    <submittedName>
        <fullName evidence="1">Uncharacterized protein</fullName>
    </submittedName>
</protein>